<dbReference type="AlphaFoldDB" id="A0A1A9I309"/>
<dbReference type="SUPFAM" id="SSF50156">
    <property type="entry name" value="PDZ domain-like"/>
    <property type="match status" value="2"/>
</dbReference>
<keyword evidence="14" id="KW-1185">Reference proteome</keyword>
<keyword evidence="10 11" id="KW-0472">Membrane</keyword>
<dbReference type="PANTHER" id="PTHR42837:SF2">
    <property type="entry name" value="MEMBRANE METALLOPROTEASE ARASP2, CHLOROPLASTIC-RELATED"/>
    <property type="match status" value="1"/>
</dbReference>
<evidence type="ECO:0000256" key="2">
    <source>
        <dbReference type="ARBA" id="ARBA00004141"/>
    </source>
</evidence>
<dbReference type="PANTHER" id="PTHR42837">
    <property type="entry name" value="REGULATOR OF SIGMA-E PROTEASE RSEP"/>
    <property type="match status" value="1"/>
</dbReference>
<keyword evidence="4 13" id="KW-0645">Protease</keyword>
<evidence type="ECO:0000256" key="5">
    <source>
        <dbReference type="ARBA" id="ARBA00022692"/>
    </source>
</evidence>
<comment type="similarity">
    <text evidence="3 11">Belongs to the peptidase M50B family.</text>
</comment>
<organism evidence="13 14">
    <name type="scientific">Niabella ginsenosidivorans</name>
    <dbReference type="NCBI Taxonomy" id="1176587"/>
    <lineage>
        <taxon>Bacteria</taxon>
        <taxon>Pseudomonadati</taxon>
        <taxon>Bacteroidota</taxon>
        <taxon>Chitinophagia</taxon>
        <taxon>Chitinophagales</taxon>
        <taxon>Chitinophagaceae</taxon>
        <taxon>Niabella</taxon>
    </lineage>
</organism>
<dbReference type="InterPro" id="IPR008915">
    <property type="entry name" value="Peptidase_M50"/>
</dbReference>
<dbReference type="STRING" id="1176587.A8C56_14720"/>
<dbReference type="Gene3D" id="2.30.42.10">
    <property type="match status" value="2"/>
</dbReference>
<evidence type="ECO:0000256" key="10">
    <source>
        <dbReference type="ARBA" id="ARBA00023136"/>
    </source>
</evidence>
<keyword evidence="8 11" id="KW-1133">Transmembrane helix</keyword>
<protein>
    <recommendedName>
        <fullName evidence="11">Zinc metalloprotease</fullName>
        <ecNumber evidence="11">3.4.24.-</ecNumber>
    </recommendedName>
</protein>
<keyword evidence="11" id="KW-0479">Metal-binding</keyword>
<dbReference type="OrthoDB" id="9782003at2"/>
<dbReference type="InterPro" id="IPR004387">
    <property type="entry name" value="Pept_M50_Zn"/>
</dbReference>
<dbReference type="InterPro" id="IPR036034">
    <property type="entry name" value="PDZ_sf"/>
</dbReference>
<dbReference type="KEGG" id="nia:A8C56_14720"/>
<dbReference type="GO" id="GO:0004222">
    <property type="term" value="F:metalloendopeptidase activity"/>
    <property type="evidence" value="ECO:0007669"/>
    <property type="project" value="InterPro"/>
</dbReference>
<feature type="transmembrane region" description="Helical" evidence="11">
    <location>
        <begin position="6"/>
        <end position="28"/>
    </location>
</feature>
<reference evidence="13 14" key="1">
    <citation type="submission" date="2016-05" db="EMBL/GenBank/DDBJ databases">
        <title>Niabella ginsenosidivorans BS26 whole genome sequencing.</title>
        <authorList>
            <person name="Im W.T."/>
            <person name="Siddiqi M.Z."/>
        </authorList>
    </citation>
    <scope>NUCLEOTIDE SEQUENCE [LARGE SCALE GENOMIC DNA]</scope>
    <source>
        <strain evidence="13 14">BS26</strain>
    </source>
</reference>
<evidence type="ECO:0000256" key="6">
    <source>
        <dbReference type="ARBA" id="ARBA00022801"/>
    </source>
</evidence>
<proteinExistence type="inferred from homology"/>
<dbReference type="EC" id="3.4.24.-" evidence="11"/>
<accession>A0A1A9I309</accession>
<evidence type="ECO:0000313" key="13">
    <source>
        <dbReference type="EMBL" id="ANH82057.1"/>
    </source>
</evidence>
<gene>
    <name evidence="13" type="ORF">A8C56_14720</name>
</gene>
<evidence type="ECO:0000256" key="11">
    <source>
        <dbReference type="RuleBase" id="RU362031"/>
    </source>
</evidence>
<keyword evidence="9 11" id="KW-0482">Metalloprotease</keyword>
<dbReference type="CDD" id="cd06163">
    <property type="entry name" value="S2P-M50_PDZ_RseP-like"/>
    <property type="match status" value="1"/>
</dbReference>
<dbReference type="SMART" id="SM00228">
    <property type="entry name" value="PDZ"/>
    <property type="match status" value="2"/>
</dbReference>
<evidence type="ECO:0000259" key="12">
    <source>
        <dbReference type="SMART" id="SM00228"/>
    </source>
</evidence>
<feature type="transmembrane region" description="Helical" evidence="11">
    <location>
        <begin position="378"/>
        <end position="401"/>
    </location>
</feature>
<evidence type="ECO:0000256" key="9">
    <source>
        <dbReference type="ARBA" id="ARBA00023049"/>
    </source>
</evidence>
<dbReference type="GO" id="GO:0016020">
    <property type="term" value="C:membrane"/>
    <property type="evidence" value="ECO:0007669"/>
    <property type="project" value="UniProtKB-SubCell"/>
</dbReference>
<evidence type="ECO:0000256" key="3">
    <source>
        <dbReference type="ARBA" id="ARBA00007931"/>
    </source>
</evidence>
<dbReference type="NCBIfam" id="TIGR00054">
    <property type="entry name" value="RIP metalloprotease RseP"/>
    <property type="match status" value="1"/>
</dbReference>
<dbReference type="InterPro" id="IPR001478">
    <property type="entry name" value="PDZ"/>
</dbReference>
<feature type="domain" description="PDZ" evidence="12">
    <location>
        <begin position="208"/>
        <end position="286"/>
    </location>
</feature>
<sequence>MVLLAFNWSAFGANVGQFILSFSILIALHEFGHFITAKWFGCRVEKFYLFFNPWFSLWKKKIGETEYGIGWVPLGGYVKISGMIDESMDKEAMKQPAQPWEFRSKPAWQRLIIMLAGVIINFVLALIIFSMILYKWGEEKLPVANMKYGITADSMALKVGLKDGDLITKVNDKELKYFDDLPKTLMLNENNTLTVKRNGKDTLISFPPGFLSELTKNQLKNFVSVRFPNVVDSVDASKAKFTSGKLIKGDKIVGIDGKPVEYFSDFAKALGNYKGKTVTLSVIRNNTDSVKVGASIDETGKLGYYPQPGINFITFETRKYGFIQSIPAGIRYGVERLVEYVENLKLLFTSKEHKVSDNLGSVISIGKTFGGSWDWQRFWTMTGLFSIILAFMNVLPIPALDGGHALFTLYEMITGRKPGDKFMEYAQMVGMVLLLGLMAYALGLDIFRLFK</sequence>
<feature type="transmembrane region" description="Helical" evidence="11">
    <location>
        <begin position="111"/>
        <end position="134"/>
    </location>
</feature>
<feature type="transmembrane region" description="Helical" evidence="11">
    <location>
        <begin position="422"/>
        <end position="442"/>
    </location>
</feature>
<dbReference type="Proteomes" id="UP000077667">
    <property type="component" value="Chromosome"/>
</dbReference>
<keyword evidence="7 11" id="KW-0862">Zinc</keyword>
<evidence type="ECO:0000256" key="4">
    <source>
        <dbReference type="ARBA" id="ARBA00022670"/>
    </source>
</evidence>
<evidence type="ECO:0000256" key="1">
    <source>
        <dbReference type="ARBA" id="ARBA00001947"/>
    </source>
</evidence>
<comment type="subcellular location">
    <subcellularLocation>
        <location evidence="2">Membrane</location>
        <topology evidence="2">Multi-pass membrane protein</topology>
    </subcellularLocation>
</comment>
<dbReference type="EMBL" id="CP015772">
    <property type="protein sequence ID" value="ANH82057.1"/>
    <property type="molecule type" value="Genomic_DNA"/>
</dbReference>
<comment type="cofactor">
    <cofactor evidence="1 11">
        <name>Zn(2+)</name>
        <dbReference type="ChEBI" id="CHEBI:29105"/>
    </cofactor>
</comment>
<name>A0A1A9I309_9BACT</name>
<dbReference type="RefSeq" id="WP_067757535.1">
    <property type="nucleotide sequence ID" value="NZ_CP015772.1"/>
</dbReference>
<dbReference type="Pfam" id="PF02163">
    <property type="entry name" value="Peptidase_M50"/>
    <property type="match status" value="1"/>
</dbReference>
<feature type="domain" description="PDZ" evidence="12">
    <location>
        <begin position="125"/>
        <end position="199"/>
    </location>
</feature>
<evidence type="ECO:0000256" key="7">
    <source>
        <dbReference type="ARBA" id="ARBA00022833"/>
    </source>
</evidence>
<dbReference type="GO" id="GO:0046872">
    <property type="term" value="F:metal ion binding"/>
    <property type="evidence" value="ECO:0007669"/>
    <property type="project" value="UniProtKB-KW"/>
</dbReference>
<evidence type="ECO:0000313" key="14">
    <source>
        <dbReference type="Proteomes" id="UP000077667"/>
    </source>
</evidence>
<keyword evidence="6 11" id="KW-0378">Hydrolase</keyword>
<evidence type="ECO:0000256" key="8">
    <source>
        <dbReference type="ARBA" id="ARBA00022989"/>
    </source>
</evidence>
<keyword evidence="5 11" id="KW-0812">Transmembrane</keyword>
<dbReference type="GO" id="GO:0006508">
    <property type="term" value="P:proteolysis"/>
    <property type="evidence" value="ECO:0007669"/>
    <property type="project" value="UniProtKB-KW"/>
</dbReference>